<gene>
    <name evidence="2" type="ORF">B5808_04260</name>
</gene>
<dbReference type="EMBL" id="CP020715">
    <property type="protein sequence ID" value="ARJ04524.1"/>
    <property type="molecule type" value="Genomic_DNA"/>
</dbReference>
<dbReference type="InterPro" id="IPR050300">
    <property type="entry name" value="GDXG_lipolytic_enzyme"/>
</dbReference>
<sequence>MSRIPRRVRAWGALMDRMRSMHVATMTDADIARNQTLRHVPAPVKAVVFGPRVQGVVATDAVATRSTSRAGSGVPVRVYRRSKQGDRDRPLLLYFHGGGWTLFGGLDACDHLPSVLAARLDAVVVAVDYRLAPRHPHPAQLDDCEDALLWAVDSASSLGASPARVAVVGDSAGGHLAAAVTLRARRLGGPVLSAQALIYPVVSRSVDDASMLENAGAPVLHRADMVRFLSLFTAEGAVAAAPSPEAFPEEADSLAGLPPAFVQLGSHDVLRDQGRRYTDRLEREGVAVRVAEYPDAPHGWVSYPRIMSPIFETATADLVAWLEDRLAP</sequence>
<keyword evidence="3" id="KW-1185">Reference proteome</keyword>
<evidence type="ECO:0000313" key="3">
    <source>
        <dbReference type="Proteomes" id="UP000192775"/>
    </source>
</evidence>
<organism evidence="2 3">
    <name type="scientific">Cnuibacter physcomitrellae</name>
    <dbReference type="NCBI Taxonomy" id="1619308"/>
    <lineage>
        <taxon>Bacteria</taxon>
        <taxon>Bacillati</taxon>
        <taxon>Actinomycetota</taxon>
        <taxon>Actinomycetes</taxon>
        <taxon>Micrococcales</taxon>
        <taxon>Microbacteriaceae</taxon>
        <taxon>Cnuibacter</taxon>
    </lineage>
</organism>
<keyword evidence="1" id="KW-0378">Hydrolase</keyword>
<dbReference type="Pfam" id="PF07859">
    <property type="entry name" value="Abhydrolase_3"/>
    <property type="match status" value="1"/>
</dbReference>
<dbReference type="KEGG" id="cphy:B5808_04260"/>
<dbReference type="AlphaFoldDB" id="A0A1X9LH59"/>
<dbReference type="Proteomes" id="UP000192775">
    <property type="component" value="Chromosome"/>
</dbReference>
<name>A0A1X9LH59_9MICO</name>
<dbReference type="GO" id="GO:0016787">
    <property type="term" value="F:hydrolase activity"/>
    <property type="evidence" value="ECO:0007669"/>
    <property type="project" value="UniProtKB-KW"/>
</dbReference>
<dbReference type="STRING" id="1619308.B5808_04260"/>
<reference evidence="2 3" key="1">
    <citation type="submission" date="2017-04" db="EMBL/GenBank/DDBJ databases">
        <authorList>
            <person name="Afonso C.L."/>
            <person name="Miller P.J."/>
            <person name="Scott M.A."/>
            <person name="Spackman E."/>
            <person name="Goraichik I."/>
            <person name="Dimitrov K.M."/>
            <person name="Suarez D.L."/>
            <person name="Swayne D.E."/>
        </authorList>
    </citation>
    <scope>NUCLEOTIDE SEQUENCE [LARGE SCALE GENOMIC DNA]</scope>
    <source>
        <strain evidence="3">XA(T)</strain>
    </source>
</reference>
<dbReference type="SUPFAM" id="SSF53474">
    <property type="entry name" value="alpha/beta-Hydrolases"/>
    <property type="match status" value="1"/>
</dbReference>
<dbReference type="Gene3D" id="3.40.50.1820">
    <property type="entry name" value="alpha/beta hydrolase"/>
    <property type="match status" value="1"/>
</dbReference>
<dbReference type="InterPro" id="IPR013094">
    <property type="entry name" value="AB_hydrolase_3"/>
</dbReference>
<evidence type="ECO:0000313" key="2">
    <source>
        <dbReference type="EMBL" id="ARJ04524.1"/>
    </source>
</evidence>
<dbReference type="PANTHER" id="PTHR48081">
    <property type="entry name" value="AB HYDROLASE SUPERFAMILY PROTEIN C4A8.06C"/>
    <property type="match status" value="1"/>
</dbReference>
<protein>
    <submittedName>
        <fullName evidence="2">Uncharacterized protein</fullName>
    </submittedName>
</protein>
<accession>A0A1X9LH59</accession>
<dbReference type="PANTHER" id="PTHR48081:SF8">
    <property type="entry name" value="ALPHA_BETA HYDROLASE FOLD-3 DOMAIN-CONTAINING PROTEIN-RELATED"/>
    <property type="match status" value="1"/>
</dbReference>
<dbReference type="RefSeq" id="WP_085018665.1">
    <property type="nucleotide sequence ID" value="NZ_BMHD01000001.1"/>
</dbReference>
<proteinExistence type="predicted"/>
<dbReference type="InterPro" id="IPR029058">
    <property type="entry name" value="AB_hydrolase_fold"/>
</dbReference>
<evidence type="ECO:0000256" key="1">
    <source>
        <dbReference type="ARBA" id="ARBA00022801"/>
    </source>
</evidence>